<evidence type="ECO:0000256" key="11">
    <source>
        <dbReference type="ARBA" id="ARBA00023277"/>
    </source>
</evidence>
<organism evidence="14 15">
    <name type="scientific">Negativicoccus succinicivorans</name>
    <dbReference type="NCBI Taxonomy" id="620903"/>
    <lineage>
        <taxon>Bacteria</taxon>
        <taxon>Bacillati</taxon>
        <taxon>Bacillota</taxon>
        <taxon>Negativicutes</taxon>
        <taxon>Veillonellales</taxon>
        <taxon>Veillonellaceae</taxon>
        <taxon>Negativicoccus</taxon>
    </lineage>
</organism>
<dbReference type="PRINTS" id="PR00990">
    <property type="entry name" value="RIBOKINASE"/>
</dbReference>
<dbReference type="GO" id="GO:0004747">
    <property type="term" value="F:ribokinase activity"/>
    <property type="evidence" value="ECO:0007669"/>
    <property type="project" value="UniProtKB-UniRule"/>
</dbReference>
<dbReference type="OrthoDB" id="9775849at2"/>
<reference evidence="14 15" key="1">
    <citation type="submission" date="2020-08" db="EMBL/GenBank/DDBJ databases">
        <title>Genomic Encyclopedia of Type Strains, Phase IV (KMG-IV): sequencing the most valuable type-strain genomes for metagenomic binning, comparative biology and taxonomic classification.</title>
        <authorList>
            <person name="Goeker M."/>
        </authorList>
    </citation>
    <scope>NUCLEOTIDE SEQUENCE [LARGE SCALE GENOMIC DNA]</scope>
    <source>
        <strain evidence="14 15">DSM 21255</strain>
    </source>
</reference>
<proteinExistence type="inferred from homology"/>
<dbReference type="InterPro" id="IPR029056">
    <property type="entry name" value="Ribokinase-like"/>
</dbReference>
<feature type="binding site" evidence="12">
    <location>
        <position position="139"/>
    </location>
    <ligand>
        <name>substrate</name>
    </ligand>
</feature>
<sequence>MAKLAVIGSCSVDLVVEAARRPQAGETLFAEHFFMSCGGKGANQAVAAARLGADVAMIGAIGEDAYGEMLCENFVKNGVDARFLMTLPGVSTGTAHITLTEGDNSILVVPAANFQLTAAHIEQALDQLGELDMVLLQNEVPQDVTEDAIRLCAERNIPVLWNPAPARELAPDVMAMCRYITPNDHELALLFDVADPLELSAEWQEKLIVTRGKNGVDYYDGKRVHRVAGETVTAVDTTGAGDTFNGAFAVAISEGQDLETALRFANHAAALSITAHGAQGAMPWRNEMEA</sequence>
<dbReference type="Gene3D" id="3.40.1190.20">
    <property type="match status" value="1"/>
</dbReference>
<evidence type="ECO:0000256" key="8">
    <source>
        <dbReference type="ARBA" id="ARBA00022840"/>
    </source>
</evidence>
<name>A0A841QZS5_9FIRM</name>
<evidence type="ECO:0000313" key="15">
    <source>
        <dbReference type="Proteomes" id="UP000591941"/>
    </source>
</evidence>
<keyword evidence="8 12" id="KW-0067">ATP-binding</keyword>
<dbReference type="InterPro" id="IPR002139">
    <property type="entry name" value="Ribo/fructo_kinase"/>
</dbReference>
<dbReference type="GO" id="GO:0005829">
    <property type="term" value="C:cytosol"/>
    <property type="evidence" value="ECO:0007669"/>
    <property type="project" value="TreeGrafter"/>
</dbReference>
<keyword evidence="5 12" id="KW-0479">Metal-binding</keyword>
<dbReference type="EC" id="2.7.1.15" evidence="2 12"/>
<keyword evidence="11 12" id="KW-0119">Carbohydrate metabolism</keyword>
<feature type="binding site" evidence="12">
    <location>
        <position position="272"/>
    </location>
    <ligand>
        <name>K(+)</name>
        <dbReference type="ChEBI" id="CHEBI:29103"/>
    </ligand>
</feature>
<dbReference type="EMBL" id="JACHHI010000006">
    <property type="protein sequence ID" value="MBB6478164.1"/>
    <property type="molecule type" value="Genomic_DNA"/>
</dbReference>
<keyword evidence="10 12" id="KW-0630">Potassium</keyword>
<keyword evidence="7 12" id="KW-0418">Kinase</keyword>
<dbReference type="PANTHER" id="PTHR10584">
    <property type="entry name" value="SUGAR KINASE"/>
    <property type="match status" value="1"/>
</dbReference>
<gene>
    <name evidence="12" type="primary">rbsK</name>
    <name evidence="14" type="ORF">HNR45_001234</name>
</gene>
<dbReference type="Proteomes" id="UP000591941">
    <property type="component" value="Unassembled WGS sequence"/>
</dbReference>
<evidence type="ECO:0000256" key="2">
    <source>
        <dbReference type="ARBA" id="ARBA00012035"/>
    </source>
</evidence>
<feature type="binding site" evidence="12">
    <location>
        <position position="277"/>
    </location>
    <ligand>
        <name>K(+)</name>
        <dbReference type="ChEBI" id="CHEBI:29103"/>
    </ligand>
</feature>
<evidence type="ECO:0000313" key="14">
    <source>
        <dbReference type="EMBL" id="MBB6478164.1"/>
    </source>
</evidence>
<dbReference type="InterPro" id="IPR011611">
    <property type="entry name" value="PfkB_dom"/>
</dbReference>
<evidence type="ECO:0000256" key="12">
    <source>
        <dbReference type="HAMAP-Rule" id="MF_01987"/>
    </source>
</evidence>
<evidence type="ECO:0000256" key="10">
    <source>
        <dbReference type="ARBA" id="ARBA00022958"/>
    </source>
</evidence>
<dbReference type="GO" id="GO:0005524">
    <property type="term" value="F:ATP binding"/>
    <property type="evidence" value="ECO:0007669"/>
    <property type="project" value="UniProtKB-UniRule"/>
</dbReference>
<dbReference type="GeneID" id="93486489"/>
<evidence type="ECO:0000256" key="7">
    <source>
        <dbReference type="ARBA" id="ARBA00022777"/>
    </source>
</evidence>
<feature type="binding site" evidence="12">
    <location>
        <begin position="39"/>
        <end position="43"/>
    </location>
    <ligand>
        <name>substrate</name>
    </ligand>
</feature>
<evidence type="ECO:0000256" key="5">
    <source>
        <dbReference type="ARBA" id="ARBA00022723"/>
    </source>
</evidence>
<feature type="binding site" evidence="12">
    <location>
        <position position="275"/>
    </location>
    <ligand>
        <name>K(+)</name>
        <dbReference type="ChEBI" id="CHEBI:29103"/>
    </ligand>
</feature>
<keyword evidence="12" id="KW-0963">Cytoplasm</keyword>
<dbReference type="UniPathway" id="UPA00916">
    <property type="reaction ID" value="UER00889"/>
</dbReference>
<dbReference type="GO" id="GO:0019303">
    <property type="term" value="P:D-ribose catabolic process"/>
    <property type="evidence" value="ECO:0007669"/>
    <property type="project" value="UniProtKB-UniRule"/>
</dbReference>
<dbReference type="HAMAP" id="MF_01987">
    <property type="entry name" value="Ribokinase"/>
    <property type="match status" value="1"/>
</dbReference>
<protein>
    <recommendedName>
        <fullName evidence="3 12">Ribokinase</fullName>
        <shortName evidence="12">RK</shortName>
        <ecNumber evidence="2 12">2.7.1.15</ecNumber>
    </recommendedName>
</protein>
<keyword evidence="4 12" id="KW-0808">Transferase</keyword>
<dbReference type="RefSeq" id="WP_159822452.1">
    <property type="nucleotide sequence ID" value="NZ_CABWNB010000002.1"/>
</dbReference>
<keyword evidence="6 12" id="KW-0547">Nucleotide-binding</keyword>
<feature type="binding site" evidence="12">
    <location>
        <begin position="210"/>
        <end position="215"/>
    </location>
    <ligand>
        <name>ATP</name>
        <dbReference type="ChEBI" id="CHEBI:30616"/>
    </ligand>
</feature>
<comment type="catalytic activity">
    <reaction evidence="12">
        <text>D-ribose + ATP = D-ribose 5-phosphate + ADP + H(+)</text>
        <dbReference type="Rhea" id="RHEA:13697"/>
        <dbReference type="ChEBI" id="CHEBI:15378"/>
        <dbReference type="ChEBI" id="CHEBI:30616"/>
        <dbReference type="ChEBI" id="CHEBI:47013"/>
        <dbReference type="ChEBI" id="CHEBI:78346"/>
        <dbReference type="ChEBI" id="CHEBI:456216"/>
        <dbReference type="EC" id="2.7.1.15"/>
    </reaction>
</comment>
<feature type="binding site" evidence="12">
    <location>
        <position position="236"/>
    </location>
    <ligand>
        <name>K(+)</name>
        <dbReference type="ChEBI" id="CHEBI:29103"/>
    </ligand>
</feature>
<evidence type="ECO:0000259" key="13">
    <source>
        <dbReference type="Pfam" id="PF00294"/>
    </source>
</evidence>
<comment type="caution">
    <text evidence="12">Lacks conserved residue(s) required for the propagation of feature annotation.</text>
</comment>
<dbReference type="Pfam" id="PF00294">
    <property type="entry name" value="PfkB"/>
    <property type="match status" value="1"/>
</dbReference>
<feature type="active site" description="Proton acceptor" evidence="12">
    <location>
        <position position="242"/>
    </location>
</feature>
<feature type="binding site" evidence="12">
    <location>
        <begin position="11"/>
        <end position="13"/>
    </location>
    <ligand>
        <name>substrate</name>
    </ligand>
</feature>
<comment type="activity regulation">
    <text evidence="12">Activated by a monovalent cation that binds near, but not in, the active site. The most likely occupant of the site in vivo is potassium. Ion binding induces a conformational change that may alter substrate affinity.</text>
</comment>
<dbReference type="InterPro" id="IPR002173">
    <property type="entry name" value="Carboh/pur_kinase_PfkB_CS"/>
</dbReference>
<feature type="binding site" evidence="12">
    <location>
        <position position="242"/>
    </location>
    <ligand>
        <name>substrate</name>
    </ligand>
</feature>
<dbReference type="PROSITE" id="PS00584">
    <property type="entry name" value="PFKB_KINASES_2"/>
    <property type="match status" value="1"/>
</dbReference>
<feature type="domain" description="Carbohydrate kinase PfkB" evidence="13">
    <location>
        <begin position="1"/>
        <end position="284"/>
    </location>
</feature>
<evidence type="ECO:0000256" key="4">
    <source>
        <dbReference type="ARBA" id="ARBA00022679"/>
    </source>
</evidence>
<feature type="binding site" evidence="12">
    <location>
        <position position="266"/>
    </location>
    <ligand>
        <name>ATP</name>
        <dbReference type="ChEBI" id="CHEBI:30616"/>
    </ligand>
</feature>
<feature type="binding site" evidence="12">
    <location>
        <position position="238"/>
    </location>
    <ligand>
        <name>K(+)</name>
        <dbReference type="ChEBI" id="CHEBI:29103"/>
    </ligand>
</feature>
<comment type="pathway">
    <text evidence="12">Carbohydrate metabolism; D-ribose degradation; D-ribose 5-phosphate from beta-D-ribopyranose: step 2/2.</text>
</comment>
<dbReference type="PANTHER" id="PTHR10584:SF166">
    <property type="entry name" value="RIBOKINASE"/>
    <property type="match status" value="1"/>
</dbReference>
<evidence type="ECO:0000256" key="1">
    <source>
        <dbReference type="ARBA" id="ARBA00005380"/>
    </source>
</evidence>
<comment type="subcellular location">
    <subcellularLocation>
        <location evidence="12">Cytoplasm</location>
    </subcellularLocation>
</comment>
<dbReference type="InterPro" id="IPR011877">
    <property type="entry name" value="Ribokinase"/>
</dbReference>
<feature type="binding site" evidence="12">
    <location>
        <position position="183"/>
    </location>
    <ligand>
        <name>ATP</name>
        <dbReference type="ChEBI" id="CHEBI:30616"/>
    </ligand>
</feature>
<accession>A0A841QZS5</accession>
<comment type="function">
    <text evidence="12">Catalyzes the phosphorylation of ribose at O-5 in a reaction requiring ATP and magnesium. The resulting D-ribose-5-phosphate can then be used either for sythesis of nucleotides, histidine, and tryptophan, or as a component of the pentose phosphate pathway.</text>
</comment>
<feature type="binding site" evidence="12">
    <location>
        <begin position="241"/>
        <end position="242"/>
    </location>
    <ligand>
        <name>ATP</name>
        <dbReference type="ChEBI" id="CHEBI:30616"/>
    </ligand>
</feature>
<evidence type="ECO:0000256" key="9">
    <source>
        <dbReference type="ARBA" id="ARBA00022842"/>
    </source>
</evidence>
<evidence type="ECO:0000256" key="6">
    <source>
        <dbReference type="ARBA" id="ARBA00022741"/>
    </source>
</evidence>
<comment type="similarity">
    <text evidence="12">Belongs to the carbohydrate kinase PfkB family. Ribokinase subfamily.</text>
</comment>
<comment type="similarity">
    <text evidence="1">Belongs to the carbohydrate kinase pfkB family.</text>
</comment>
<evidence type="ECO:0000256" key="3">
    <source>
        <dbReference type="ARBA" id="ARBA00016943"/>
    </source>
</evidence>
<dbReference type="NCBIfam" id="TIGR02152">
    <property type="entry name" value="D_ribokin_bact"/>
    <property type="match status" value="1"/>
</dbReference>
<comment type="cofactor">
    <cofactor evidence="12">
        <name>Mg(2+)</name>
        <dbReference type="ChEBI" id="CHEBI:18420"/>
    </cofactor>
    <text evidence="12">Requires a divalent cation, most likely magnesium in vivo, as an electrophilic catalyst to aid phosphoryl group transfer. It is the chelate of the metal and the nucleotide that is the actual substrate.</text>
</comment>
<dbReference type="GO" id="GO:0046872">
    <property type="term" value="F:metal ion binding"/>
    <property type="evidence" value="ECO:0007669"/>
    <property type="project" value="UniProtKB-KW"/>
</dbReference>
<keyword evidence="9 12" id="KW-0460">Magnesium</keyword>
<keyword evidence="15" id="KW-1185">Reference proteome</keyword>
<dbReference type="SUPFAM" id="SSF53613">
    <property type="entry name" value="Ribokinase-like"/>
    <property type="match status" value="1"/>
</dbReference>
<comment type="caution">
    <text evidence="14">The sequence shown here is derived from an EMBL/GenBank/DDBJ whole genome shotgun (WGS) entry which is preliminary data.</text>
</comment>
<dbReference type="AlphaFoldDB" id="A0A841QZS5"/>
<dbReference type="CDD" id="cd01174">
    <property type="entry name" value="ribokinase"/>
    <property type="match status" value="1"/>
</dbReference>
<comment type="subunit">
    <text evidence="12">Homodimer.</text>
</comment>